<feature type="compositionally biased region" description="Polar residues" evidence="2">
    <location>
        <begin position="233"/>
        <end position="243"/>
    </location>
</feature>
<dbReference type="AlphaFoldDB" id="A0AAN7Y5I0"/>
<sequence length="703" mass="77150">MEKKGKKKGKSIIPSASADRHGLGFHAANAGSNITPQSGFAPPDATTNAIVQLARSQTQHLSDRNTLEGLADSADGSRQFPLAQPPLARSTTVTHQSNPVTFEHRPKAALQGFNALDALADAAAAADRQPSLARARLSLQPHATTFSNRPVNPQALPSTRSQGARSPVSKARHAIPVRHQPQINPGPTPAQPRPSSVTIPTNSIAQTEVIDARIQRAHNSLSTAPDSVCRGQPHQNSSGASHNGKSELSEQSVRVPYAGSKPDLGHSQKKDPARHFQISSTKPALLFHSGGQDDTTALSAWNTGKQWLSEPETGRGSVSEFFCSNQPPVGLEQSSDPRRPSSKPKDTGLKFYTRLQKSRGIPFSQNALEVPPTELDIGASGVAQSYYQDVARRPGDNTPRQSKRVSAKRKSSTAEPDRNVATKRHRHMSRGSPDPLPNGDPEPATRSPLDRRTFAGYPSAPSDHAASASMFPPITTNQPRTQSQPSMLLMPSHHLPAPPAETNNHNPVFNAKIERFQEENIHLRGQTANLQRLLSQANQQVSDWSATSRELDRREHELNAKRRILHVRVQELNSRREVLDNRERDLDGREKSIENVEREMAKTEERLQRKSHQLEHDFEQQEAFLVEAIERGIDINSARLEQQILIDHGVVCDRRHTQCRDAQEGQAEETADGDEGHDGQDTTDTSEGEDENDQDAKDSETGE</sequence>
<feature type="region of interest" description="Disordered" evidence="2">
    <location>
        <begin position="390"/>
        <end position="484"/>
    </location>
</feature>
<feature type="compositionally biased region" description="Basic and acidic residues" evidence="2">
    <location>
        <begin position="335"/>
        <end position="348"/>
    </location>
</feature>
<feature type="compositionally biased region" description="Polar residues" evidence="2">
    <location>
        <begin position="89"/>
        <end position="98"/>
    </location>
</feature>
<feature type="compositionally biased region" description="Basic and acidic residues" evidence="2">
    <location>
        <begin position="694"/>
        <end position="703"/>
    </location>
</feature>
<feature type="compositionally biased region" description="Basic residues" evidence="2">
    <location>
        <begin position="1"/>
        <end position="10"/>
    </location>
</feature>
<keyword evidence="4" id="KW-1185">Reference proteome</keyword>
<reference evidence="3 4" key="1">
    <citation type="submission" date="2023-08" db="EMBL/GenBank/DDBJ databases">
        <title>Black Yeasts Isolated from many extreme environments.</title>
        <authorList>
            <person name="Coleine C."/>
            <person name="Stajich J.E."/>
            <person name="Selbmann L."/>
        </authorList>
    </citation>
    <scope>NUCLEOTIDE SEQUENCE [LARGE SCALE GENOMIC DNA]</scope>
    <source>
        <strain evidence="3 4">CCFEE 5910</strain>
    </source>
</reference>
<comment type="caution">
    <text evidence="3">The sequence shown here is derived from an EMBL/GenBank/DDBJ whole genome shotgun (WGS) entry which is preliminary data.</text>
</comment>
<proteinExistence type="predicted"/>
<organism evidence="3 4">
    <name type="scientific">Lithohypha guttulata</name>
    <dbReference type="NCBI Taxonomy" id="1690604"/>
    <lineage>
        <taxon>Eukaryota</taxon>
        <taxon>Fungi</taxon>
        <taxon>Dikarya</taxon>
        <taxon>Ascomycota</taxon>
        <taxon>Pezizomycotina</taxon>
        <taxon>Eurotiomycetes</taxon>
        <taxon>Chaetothyriomycetidae</taxon>
        <taxon>Chaetothyriales</taxon>
        <taxon>Trichomeriaceae</taxon>
        <taxon>Lithohypha</taxon>
    </lineage>
</organism>
<feature type="compositionally biased region" description="Polar residues" evidence="2">
    <location>
        <begin position="474"/>
        <end position="484"/>
    </location>
</feature>
<feature type="compositionally biased region" description="Polar residues" evidence="2">
    <location>
        <begin position="45"/>
        <end position="60"/>
    </location>
</feature>
<keyword evidence="1" id="KW-0175">Coiled coil</keyword>
<accession>A0AAN7Y5I0</accession>
<evidence type="ECO:0000313" key="3">
    <source>
        <dbReference type="EMBL" id="KAK5084417.1"/>
    </source>
</evidence>
<evidence type="ECO:0000313" key="4">
    <source>
        <dbReference type="Proteomes" id="UP001309876"/>
    </source>
</evidence>
<feature type="region of interest" description="Disordered" evidence="2">
    <location>
        <begin position="141"/>
        <end position="199"/>
    </location>
</feature>
<feature type="region of interest" description="Disordered" evidence="2">
    <location>
        <begin position="659"/>
        <end position="703"/>
    </location>
</feature>
<evidence type="ECO:0000256" key="2">
    <source>
        <dbReference type="SAM" id="MobiDB-lite"/>
    </source>
</evidence>
<dbReference type="Proteomes" id="UP001309876">
    <property type="component" value="Unassembled WGS sequence"/>
</dbReference>
<evidence type="ECO:0000256" key="1">
    <source>
        <dbReference type="SAM" id="Coils"/>
    </source>
</evidence>
<feature type="coiled-coil region" evidence="1">
    <location>
        <begin position="579"/>
        <end position="613"/>
    </location>
</feature>
<feature type="compositionally biased region" description="Acidic residues" evidence="2">
    <location>
        <begin position="684"/>
        <end position="693"/>
    </location>
</feature>
<gene>
    <name evidence="3" type="ORF">LTR05_005493</name>
</gene>
<feature type="region of interest" description="Disordered" evidence="2">
    <location>
        <begin position="221"/>
        <end position="251"/>
    </location>
</feature>
<feature type="region of interest" description="Disordered" evidence="2">
    <location>
        <begin position="308"/>
        <end position="348"/>
    </location>
</feature>
<feature type="compositionally biased region" description="Basic residues" evidence="2">
    <location>
        <begin position="401"/>
        <end position="411"/>
    </location>
</feature>
<name>A0AAN7Y5I0_9EURO</name>
<feature type="compositionally biased region" description="Low complexity" evidence="2">
    <location>
        <begin position="458"/>
        <end position="469"/>
    </location>
</feature>
<feature type="compositionally biased region" description="Polar residues" evidence="2">
    <location>
        <begin position="141"/>
        <end position="164"/>
    </location>
</feature>
<protein>
    <submittedName>
        <fullName evidence="3">Uncharacterized protein</fullName>
    </submittedName>
</protein>
<feature type="region of interest" description="Disordered" evidence="2">
    <location>
        <begin position="1"/>
        <end position="98"/>
    </location>
</feature>
<dbReference type="EMBL" id="JAVRRJ010000005">
    <property type="protein sequence ID" value="KAK5084417.1"/>
    <property type="molecule type" value="Genomic_DNA"/>
</dbReference>